<sequence>MNFVATSVLLLCLAGPVFSQVANICPQLCHPNPQGYVQSQTECNQSVLRDLCDVEGCSSENGPGFECLLPPNSFIVSNDQFGMVDVVVEYSWAANQTDLDSATGYLDGEAGVGCGGSAPFLMFNGDNRGPGGNETCTVDIEGARLQGLWTDFTSIAARAQWFGSLDRGPATLRLFLQNRADGVVVPNSELSMTITPGVGTGVCFYSGRPCESYEWPGTHALHASQRVSASDSTRVCARIMAWTSNKPRIPKVLVWD</sequence>
<dbReference type="Proteomes" id="UP000247409">
    <property type="component" value="Unassembled WGS sequence"/>
</dbReference>
<evidence type="ECO:0000256" key="1">
    <source>
        <dbReference type="SAM" id="SignalP"/>
    </source>
</evidence>
<accession>A0A2V3J218</accession>
<proteinExistence type="predicted"/>
<keyword evidence="1" id="KW-0732">Signal</keyword>
<keyword evidence="3" id="KW-1185">Reference proteome</keyword>
<protein>
    <submittedName>
        <fullName evidence="2">Uncharacterized protein</fullName>
    </submittedName>
</protein>
<dbReference type="AlphaFoldDB" id="A0A2V3J218"/>
<reference evidence="2 3" key="1">
    <citation type="journal article" date="2018" name="Mol. Biol. Evol.">
        <title>Analysis of the draft genome of the red seaweed Gracilariopsis chorda provides insights into genome size evolution in Rhodophyta.</title>
        <authorList>
            <person name="Lee J."/>
            <person name="Yang E.C."/>
            <person name="Graf L."/>
            <person name="Yang J.H."/>
            <person name="Qiu H."/>
            <person name="Zel Zion U."/>
            <person name="Chan C.X."/>
            <person name="Stephens T.G."/>
            <person name="Weber A.P.M."/>
            <person name="Boo G.H."/>
            <person name="Boo S.M."/>
            <person name="Kim K.M."/>
            <person name="Shin Y."/>
            <person name="Jung M."/>
            <person name="Lee S.J."/>
            <person name="Yim H.S."/>
            <person name="Lee J.H."/>
            <person name="Bhattacharya D."/>
            <person name="Yoon H.S."/>
        </authorList>
    </citation>
    <scope>NUCLEOTIDE SEQUENCE [LARGE SCALE GENOMIC DNA]</scope>
    <source>
        <strain evidence="2 3">SKKU-2015</strain>
        <tissue evidence="2">Whole body</tissue>
    </source>
</reference>
<evidence type="ECO:0000313" key="3">
    <source>
        <dbReference type="Proteomes" id="UP000247409"/>
    </source>
</evidence>
<organism evidence="2 3">
    <name type="scientific">Gracilariopsis chorda</name>
    <dbReference type="NCBI Taxonomy" id="448386"/>
    <lineage>
        <taxon>Eukaryota</taxon>
        <taxon>Rhodophyta</taxon>
        <taxon>Florideophyceae</taxon>
        <taxon>Rhodymeniophycidae</taxon>
        <taxon>Gracilariales</taxon>
        <taxon>Gracilariaceae</taxon>
        <taxon>Gracilariopsis</taxon>
    </lineage>
</organism>
<evidence type="ECO:0000313" key="2">
    <source>
        <dbReference type="EMBL" id="PXF48496.1"/>
    </source>
</evidence>
<dbReference type="EMBL" id="NBIV01000013">
    <property type="protein sequence ID" value="PXF48496.1"/>
    <property type="molecule type" value="Genomic_DNA"/>
</dbReference>
<feature type="signal peptide" evidence="1">
    <location>
        <begin position="1"/>
        <end position="19"/>
    </location>
</feature>
<name>A0A2V3J218_9FLOR</name>
<gene>
    <name evidence="2" type="ORF">BWQ96_01665</name>
</gene>
<comment type="caution">
    <text evidence="2">The sequence shown here is derived from an EMBL/GenBank/DDBJ whole genome shotgun (WGS) entry which is preliminary data.</text>
</comment>
<feature type="chain" id="PRO_5016063496" evidence="1">
    <location>
        <begin position="20"/>
        <end position="256"/>
    </location>
</feature>